<dbReference type="SUPFAM" id="SSF53720">
    <property type="entry name" value="ALDH-like"/>
    <property type="match status" value="1"/>
</dbReference>
<dbReference type="InterPro" id="IPR029510">
    <property type="entry name" value="Ald_DH_CS_GLU"/>
</dbReference>
<protein>
    <recommendedName>
        <fullName evidence="2">L-glutamate gamma-semialdehyde dehydrogenase</fullName>
        <ecNumber evidence="2">1.2.1.88</ecNumber>
    </recommendedName>
</protein>
<dbReference type="InterPro" id="IPR050485">
    <property type="entry name" value="Proline_metab_enzyme"/>
</dbReference>
<dbReference type="InterPro" id="IPR025703">
    <property type="entry name" value="Bifunct_PutA"/>
</dbReference>
<dbReference type="PIRSF" id="PIRSF000197">
    <property type="entry name" value="Bifunct_PutA"/>
    <property type="match status" value="1"/>
</dbReference>
<comment type="similarity">
    <text evidence="8">Belongs to the aldehyde dehydrogenase family.</text>
</comment>
<accession>A0A444PXX1</accession>
<dbReference type="InterPro" id="IPR029041">
    <property type="entry name" value="FAD-linked_oxidoreductase-like"/>
</dbReference>
<name>A0A444PXX1_9MICO</name>
<keyword evidence="12" id="KW-1185">Reference proteome</keyword>
<dbReference type="InterPro" id="IPR016161">
    <property type="entry name" value="Ald_DH/histidinol_DH"/>
</dbReference>
<dbReference type="GO" id="GO:0003842">
    <property type="term" value="F:L-glutamate gamma-semialdehyde dehydrogenase activity"/>
    <property type="evidence" value="ECO:0007669"/>
    <property type="project" value="UniProtKB-EC"/>
</dbReference>
<keyword evidence="3 8" id="KW-0560">Oxidoreductase</keyword>
<evidence type="ECO:0000256" key="4">
    <source>
        <dbReference type="ARBA" id="ARBA00023027"/>
    </source>
</evidence>
<dbReference type="RefSeq" id="WP_128493575.1">
    <property type="nucleotide sequence ID" value="NZ_RZNB01000001.1"/>
</dbReference>
<dbReference type="EMBL" id="RZNB01000001">
    <property type="protein sequence ID" value="RWZ52732.1"/>
    <property type="molecule type" value="Genomic_DNA"/>
</dbReference>
<dbReference type="GO" id="GO:0009898">
    <property type="term" value="C:cytoplasmic side of plasma membrane"/>
    <property type="evidence" value="ECO:0007669"/>
    <property type="project" value="TreeGrafter"/>
</dbReference>
<dbReference type="PANTHER" id="PTHR42862">
    <property type="entry name" value="DELTA-1-PYRROLINE-5-CARBOXYLATE DEHYDROGENASE 1, ISOFORM A-RELATED"/>
    <property type="match status" value="1"/>
</dbReference>
<dbReference type="GO" id="GO:0010133">
    <property type="term" value="P:L-proline catabolic process to L-glutamate"/>
    <property type="evidence" value="ECO:0007669"/>
    <property type="project" value="InterPro"/>
</dbReference>
<dbReference type="EC" id="1.2.1.88" evidence="2"/>
<feature type="active site" evidence="6">
    <location>
        <position position="846"/>
    </location>
</feature>
<dbReference type="InterPro" id="IPR015590">
    <property type="entry name" value="Aldehyde_DH_dom"/>
</dbReference>
<dbReference type="InterPro" id="IPR016162">
    <property type="entry name" value="Ald_DH_N"/>
</dbReference>
<evidence type="ECO:0000256" key="5">
    <source>
        <dbReference type="ARBA" id="ARBA00048142"/>
    </source>
</evidence>
<evidence type="ECO:0000256" key="7">
    <source>
        <dbReference type="PROSITE-ProRule" id="PRU10007"/>
    </source>
</evidence>
<dbReference type="PROSITE" id="PS00687">
    <property type="entry name" value="ALDEHYDE_DEHYDR_GLU"/>
    <property type="match status" value="1"/>
</dbReference>
<sequence length="1266" mass="136154">MSTSVPQQTPDRSADVGDEDLTALATEATILAERWVTESADAPVDPSAQRLAGVLKDPNGLAFTVGFVDGVMRPESLFVAGYNLQKVAKLTPGFLPWYLKAAIQAGGFFAPIIPGVVIPIARRVLRAMVGHLVVDATPARLGPAIGKLRQDGTRLNLNLLGEAVLGEEESAKRYEGTRDLLARPDVDYVSIKVSAIASQLSMWSFDEAVERVVERLMPLYRLAADAEKAGGRKFINLDMEEYRDLDLTIAVFTRVLEHPELRDLEAGIVIQAYLPDALGAMQELTAWSKARRAQGGAPIKVRLVKGANLAMETVDAVVHGWQQATVPSKLEADTNYKRVLDWSFTAERTDAVRVGVAGHNLFDIAFAWLLAERRGVTSAVEFEMLLGMATGQADAVRRTVGELLLYTPVVSPREFEFAISYLIRRLEENASEENFMSAVFELHRNGALLSREKRRFLASVDRLIETRGEVPTPNRTQNRAAEWVAAPPMPALPGSEDSVPSAGFRALLAPGAAPTAAELAAATPFDDVAPDDGLTRQVETLGDKRRSDNPFETTRVFTASFEKIERTGLGAAGFHNTPDTDPSLPANRSWGRAILDRVPASTLGLDTILDARVTDEETLERIISAAGARGGEWGRTPAADRAEMLDRAGLSLAAHRDRLIEVSAAETGKTIAESDPEVSEAIDFAHYYAALARQLDRVQGAVFVPPKLIVVTPPWNFPVAIPAGGVLAGLAAGAAVIIKPAPQARRAAAVLCEALWEAGIPRDLLVLVDIEEGELGQHLISSDAVDRVILTGAWETAKLFRSWKTDLPLLAETSGKNAIIVTPSADLDLAASDVIKSAFGHAGQKCSAASLVILVGSVARSDRFRRQLVDAAMSLRIGYPEDPTSQMGPIVEPAHGKLLHALTELGVGEEWLVEPKQLDDTGKLWSPGIRSGVAPGSYFHLTEFFGPVLGIMHARTLSDAIRMANAVDYGLTAGLHTLDPVDLEEWLDGIEAGNLYVNRGTTGAIVQRQPFGGWKRSSVGAGTKAGGPNYLLGLGSWRSAVGSASSTLHLRGLDPRITSVIEAAQPSLAYEDFDVLRRSALSDAVAWGTEFGEVKDVSGLGLERNILRYRPVPVAIRATPDAKLGELVRIVVAAVRSRSAFTLSVARGLPTQILRALSALDVVLAVETDEEWIGRIAAGAPRDEAGNGGERVPRVPRARIIGEAESRRALHAALAWAVDGDPDLAIYSGEVTQAGRIELLPFLHEQAISITAHRFGNPDAWSAEVI</sequence>
<comment type="pathway">
    <text evidence="1">Amino-acid degradation; L-proline degradation into L-glutamate; L-glutamate from L-proline: step 2/2.</text>
</comment>
<evidence type="ECO:0000313" key="12">
    <source>
        <dbReference type="Proteomes" id="UP000288547"/>
    </source>
</evidence>
<evidence type="ECO:0000256" key="6">
    <source>
        <dbReference type="PIRSR" id="PIRSR000197-1"/>
    </source>
</evidence>
<dbReference type="SUPFAM" id="SSF51730">
    <property type="entry name" value="FAD-linked oxidoreductase"/>
    <property type="match status" value="1"/>
</dbReference>
<dbReference type="OrthoDB" id="9812625at2"/>
<evidence type="ECO:0000259" key="10">
    <source>
        <dbReference type="Pfam" id="PF01619"/>
    </source>
</evidence>
<feature type="domain" description="Aldehyde dehydrogenase" evidence="9">
    <location>
        <begin position="607"/>
        <end position="1026"/>
    </location>
</feature>
<comment type="catalytic activity">
    <reaction evidence="5">
        <text>L-glutamate 5-semialdehyde + NAD(+) + H2O = L-glutamate + NADH + 2 H(+)</text>
        <dbReference type="Rhea" id="RHEA:30235"/>
        <dbReference type="ChEBI" id="CHEBI:15377"/>
        <dbReference type="ChEBI" id="CHEBI:15378"/>
        <dbReference type="ChEBI" id="CHEBI:29985"/>
        <dbReference type="ChEBI" id="CHEBI:57540"/>
        <dbReference type="ChEBI" id="CHEBI:57945"/>
        <dbReference type="ChEBI" id="CHEBI:58066"/>
        <dbReference type="EC" id="1.2.1.88"/>
    </reaction>
</comment>
<feature type="active site" evidence="6 7">
    <location>
        <position position="812"/>
    </location>
</feature>
<proteinExistence type="inferred from homology"/>
<dbReference type="Pfam" id="PF01619">
    <property type="entry name" value="Pro_dh"/>
    <property type="match status" value="1"/>
</dbReference>
<evidence type="ECO:0000259" key="9">
    <source>
        <dbReference type="Pfam" id="PF00171"/>
    </source>
</evidence>
<dbReference type="InterPro" id="IPR016163">
    <property type="entry name" value="Ald_DH_C"/>
</dbReference>
<dbReference type="InterPro" id="IPR002872">
    <property type="entry name" value="Proline_DH_dom"/>
</dbReference>
<dbReference type="Gene3D" id="3.40.309.10">
    <property type="entry name" value="Aldehyde Dehydrogenase, Chain A, domain 2"/>
    <property type="match status" value="1"/>
</dbReference>
<dbReference type="Pfam" id="PF00171">
    <property type="entry name" value="Aldedh"/>
    <property type="match status" value="1"/>
</dbReference>
<reference evidence="11 12" key="1">
    <citation type="submission" date="2018-12" db="EMBL/GenBank/DDBJ databases">
        <authorList>
            <person name="Li F."/>
        </authorList>
    </citation>
    <scope>NUCLEOTIDE SEQUENCE [LARGE SCALE GENOMIC DNA]</scope>
    <source>
        <strain evidence="11 12">11W25H-1</strain>
    </source>
</reference>
<dbReference type="AlphaFoldDB" id="A0A444PXX1"/>
<dbReference type="Proteomes" id="UP000288547">
    <property type="component" value="Unassembled WGS sequence"/>
</dbReference>
<dbReference type="GO" id="GO:0003700">
    <property type="term" value="F:DNA-binding transcription factor activity"/>
    <property type="evidence" value="ECO:0007669"/>
    <property type="project" value="InterPro"/>
</dbReference>
<comment type="caution">
    <text evidence="11">The sequence shown here is derived from an EMBL/GenBank/DDBJ whole genome shotgun (WGS) entry which is preliminary data.</text>
</comment>
<organism evidence="11 12">
    <name type="scientific">Labedella phragmitis</name>
    <dbReference type="NCBI Taxonomy" id="2498849"/>
    <lineage>
        <taxon>Bacteria</taxon>
        <taxon>Bacillati</taxon>
        <taxon>Actinomycetota</taxon>
        <taxon>Actinomycetes</taxon>
        <taxon>Micrococcales</taxon>
        <taxon>Microbacteriaceae</taxon>
        <taxon>Labedella</taxon>
    </lineage>
</organism>
<evidence type="ECO:0000256" key="8">
    <source>
        <dbReference type="RuleBase" id="RU003345"/>
    </source>
</evidence>
<feature type="domain" description="Proline dehydrogenase" evidence="10">
    <location>
        <begin position="145"/>
        <end position="437"/>
    </location>
</feature>
<gene>
    <name evidence="11" type="ORF">ELQ90_01950</name>
</gene>
<dbReference type="PANTHER" id="PTHR42862:SF1">
    <property type="entry name" value="DELTA-1-PYRROLINE-5-CARBOXYLATE DEHYDROGENASE 2, ISOFORM A-RELATED"/>
    <property type="match status" value="1"/>
</dbReference>
<evidence type="ECO:0000256" key="3">
    <source>
        <dbReference type="ARBA" id="ARBA00023002"/>
    </source>
</evidence>
<dbReference type="Gene3D" id="3.20.20.220">
    <property type="match status" value="1"/>
</dbReference>
<keyword evidence="4" id="KW-0520">NAD</keyword>
<dbReference type="GO" id="GO:0004657">
    <property type="term" value="F:proline dehydrogenase activity"/>
    <property type="evidence" value="ECO:0007669"/>
    <property type="project" value="InterPro"/>
</dbReference>
<evidence type="ECO:0000313" key="11">
    <source>
        <dbReference type="EMBL" id="RWZ52732.1"/>
    </source>
</evidence>
<evidence type="ECO:0000256" key="1">
    <source>
        <dbReference type="ARBA" id="ARBA00004786"/>
    </source>
</evidence>
<evidence type="ECO:0000256" key="2">
    <source>
        <dbReference type="ARBA" id="ARBA00012884"/>
    </source>
</evidence>
<dbReference type="PROSITE" id="PS00070">
    <property type="entry name" value="ALDEHYDE_DEHYDR_CYS"/>
    <property type="match status" value="1"/>
</dbReference>
<dbReference type="Gene3D" id="3.40.605.10">
    <property type="entry name" value="Aldehyde Dehydrogenase, Chain A, domain 1"/>
    <property type="match status" value="1"/>
</dbReference>
<dbReference type="InterPro" id="IPR016160">
    <property type="entry name" value="Ald_DH_CS_CYS"/>
</dbReference>